<comment type="pathway">
    <text evidence="1">One-carbon metabolism; tetrahydrofolate interconversion.</text>
</comment>
<keyword evidence="5" id="KW-0560">Oxidoreductase</keyword>
<organism evidence="9 10">
    <name type="scientific">Blastocystis sp. subtype 1 (strain ATCC 50177 / NandII)</name>
    <dbReference type="NCBI Taxonomy" id="478820"/>
    <lineage>
        <taxon>Eukaryota</taxon>
        <taxon>Sar</taxon>
        <taxon>Stramenopiles</taxon>
        <taxon>Bigyra</taxon>
        <taxon>Opalozoa</taxon>
        <taxon>Opalinata</taxon>
        <taxon>Blastocystidae</taxon>
        <taxon>Blastocystis</taxon>
    </lineage>
</organism>
<evidence type="ECO:0000256" key="5">
    <source>
        <dbReference type="ARBA" id="ARBA00023002"/>
    </source>
</evidence>
<protein>
    <submittedName>
        <fullName evidence="9">Methylenetetrahydrofolate dehydrogenase (NADP+) /methenyltetrahydrofolate cyclohydrolase</fullName>
    </submittedName>
</protein>
<dbReference type="Proteomes" id="UP000078348">
    <property type="component" value="Unassembled WGS sequence"/>
</dbReference>
<keyword evidence="4" id="KW-0521">NADP</keyword>
<dbReference type="PANTHER" id="PTHR48099:SF5">
    <property type="entry name" value="C-1-TETRAHYDROFOLATE SYNTHASE, CYTOPLASMIC"/>
    <property type="match status" value="1"/>
</dbReference>
<dbReference type="InterPro" id="IPR000672">
    <property type="entry name" value="THF_DH/CycHdrlase"/>
</dbReference>
<evidence type="ECO:0000259" key="7">
    <source>
        <dbReference type="Pfam" id="PF00763"/>
    </source>
</evidence>
<dbReference type="InterPro" id="IPR020631">
    <property type="entry name" value="THF_DH/CycHdrlase_NAD-bd_dom"/>
</dbReference>
<keyword evidence="10" id="KW-1185">Reference proteome</keyword>
<dbReference type="HAMAP" id="MF_01576">
    <property type="entry name" value="THF_DHG_CYH"/>
    <property type="match status" value="1"/>
</dbReference>
<dbReference type="EMBL" id="LXWW01000175">
    <property type="protein sequence ID" value="OAO15081.1"/>
    <property type="molecule type" value="Genomic_DNA"/>
</dbReference>
<dbReference type="Gene3D" id="3.40.50.720">
    <property type="entry name" value="NAD(P)-binding Rossmann-like Domain"/>
    <property type="match status" value="1"/>
</dbReference>
<evidence type="ECO:0000256" key="4">
    <source>
        <dbReference type="ARBA" id="ARBA00022857"/>
    </source>
</evidence>
<feature type="domain" description="Tetrahydrofolate dehydrogenase/cyclohydrolase catalytic" evidence="7">
    <location>
        <begin position="39"/>
        <end position="152"/>
    </location>
</feature>
<dbReference type="PANTHER" id="PTHR48099">
    <property type="entry name" value="C-1-TETRAHYDROFOLATE SYNTHASE, CYTOPLASMIC-RELATED"/>
    <property type="match status" value="1"/>
</dbReference>
<evidence type="ECO:0000256" key="3">
    <source>
        <dbReference type="ARBA" id="ARBA00022801"/>
    </source>
</evidence>
<dbReference type="STRING" id="478820.A0A196SFI1"/>
<accession>A0A196SFI1</accession>
<gene>
    <name evidence="9" type="ORF">AV274_3209</name>
</gene>
<reference evidence="9 10" key="1">
    <citation type="submission" date="2016-05" db="EMBL/GenBank/DDBJ databases">
        <title>Nuclear genome of Blastocystis sp. subtype 1 NandII.</title>
        <authorList>
            <person name="Gentekaki E."/>
            <person name="Curtis B."/>
            <person name="Stairs C."/>
            <person name="Eme L."/>
            <person name="Herman E."/>
            <person name="Klimes V."/>
            <person name="Arias M.C."/>
            <person name="Elias M."/>
            <person name="Hilliou F."/>
            <person name="Klute M."/>
            <person name="Malik S.-B."/>
            <person name="Pightling A."/>
            <person name="Rachubinski R."/>
            <person name="Salas D."/>
            <person name="Schlacht A."/>
            <person name="Suga H."/>
            <person name="Archibald J."/>
            <person name="Ball S.G."/>
            <person name="Clark G."/>
            <person name="Dacks J."/>
            <person name="Van Der Giezen M."/>
            <person name="Tsaousis A."/>
            <person name="Roger A."/>
        </authorList>
    </citation>
    <scope>NUCLEOTIDE SEQUENCE [LARGE SCALE GENOMIC DNA]</scope>
    <source>
        <strain evidence="10">ATCC 50177 / NandII</strain>
    </source>
</reference>
<evidence type="ECO:0000259" key="8">
    <source>
        <dbReference type="Pfam" id="PF02882"/>
    </source>
</evidence>
<dbReference type="SUPFAM" id="SSF53223">
    <property type="entry name" value="Aminoacid dehydrogenase-like, N-terminal domain"/>
    <property type="match status" value="1"/>
</dbReference>
<feature type="domain" description="Tetrahydrofolate dehydrogenase/cyclohydrolase NAD(P)-binding" evidence="8">
    <location>
        <begin position="190"/>
        <end position="332"/>
    </location>
</feature>
<evidence type="ECO:0000313" key="10">
    <source>
        <dbReference type="Proteomes" id="UP000078348"/>
    </source>
</evidence>
<name>A0A196SFI1_BLAHN</name>
<keyword evidence="6" id="KW-0511">Multifunctional enzyme</keyword>
<dbReference type="InterPro" id="IPR020630">
    <property type="entry name" value="THF_DH/CycHdrlase_cat_dom"/>
</dbReference>
<dbReference type="Pfam" id="PF00763">
    <property type="entry name" value="THF_DHG_CYH"/>
    <property type="match status" value="1"/>
</dbReference>
<sequence>MTCHIRGVTHFFSARNRPMSLLKAHRLIKCAYSTRILDSWRICDKITEKTALRLRHIKEETGVVPGLALIRFGYNADAERFIQKKKELALRCGVDLHEYKFDSSCKTEEVEEKIHQLNKDRSIHGIVVSHPLPSSIDEDAVLNAISPVKDVDGCSSLNEGRLVNLGEMKKRANDKGLDDDIHYYNMVNFPSTALATLCFIESYKLPLEKRKATVIGCSSSVGLPIALLLSHKDMTCQLSHSHQDITPSLLKDSDYVISAQGSPMKIKGEWLKPECTVIDMGPTYAASATHDDMTGSVDVDTCCNIAGNVTPVPGGPGILSQVMLMQNTMKSMVLQEGMLPLYERMGGKLSFYQPLLSY</sequence>
<dbReference type="Gene3D" id="3.40.50.10860">
    <property type="entry name" value="Leucine Dehydrogenase, chain A, domain 1"/>
    <property type="match status" value="1"/>
</dbReference>
<dbReference type="GO" id="GO:0035999">
    <property type="term" value="P:tetrahydrofolate interconversion"/>
    <property type="evidence" value="ECO:0007669"/>
    <property type="project" value="TreeGrafter"/>
</dbReference>
<dbReference type="AlphaFoldDB" id="A0A196SFI1"/>
<dbReference type="SUPFAM" id="SSF51735">
    <property type="entry name" value="NAD(P)-binding Rossmann-fold domains"/>
    <property type="match status" value="1"/>
</dbReference>
<dbReference type="GO" id="GO:0005829">
    <property type="term" value="C:cytosol"/>
    <property type="evidence" value="ECO:0007669"/>
    <property type="project" value="TreeGrafter"/>
</dbReference>
<dbReference type="InterPro" id="IPR036291">
    <property type="entry name" value="NAD(P)-bd_dom_sf"/>
</dbReference>
<evidence type="ECO:0000313" key="9">
    <source>
        <dbReference type="EMBL" id="OAO15081.1"/>
    </source>
</evidence>
<proteinExistence type="inferred from homology"/>
<keyword evidence="2" id="KW-0554">One-carbon metabolism</keyword>
<evidence type="ECO:0000256" key="2">
    <source>
        <dbReference type="ARBA" id="ARBA00022563"/>
    </source>
</evidence>
<evidence type="ECO:0000256" key="6">
    <source>
        <dbReference type="ARBA" id="ARBA00023268"/>
    </source>
</evidence>
<dbReference type="OrthoDB" id="5126881at2759"/>
<dbReference type="GO" id="GO:0004488">
    <property type="term" value="F:methylenetetrahydrofolate dehydrogenase (NADP+) activity"/>
    <property type="evidence" value="ECO:0007669"/>
    <property type="project" value="InterPro"/>
</dbReference>
<keyword evidence="3 9" id="KW-0378">Hydrolase</keyword>
<evidence type="ECO:0000256" key="1">
    <source>
        <dbReference type="ARBA" id="ARBA00004777"/>
    </source>
</evidence>
<comment type="caution">
    <text evidence="9">The sequence shown here is derived from an EMBL/GenBank/DDBJ whole genome shotgun (WGS) entry which is preliminary data.</text>
</comment>
<dbReference type="InterPro" id="IPR046346">
    <property type="entry name" value="Aminoacid_DH-like_N_sf"/>
</dbReference>
<dbReference type="PRINTS" id="PR00085">
    <property type="entry name" value="THFDHDRGNASE"/>
</dbReference>
<dbReference type="Pfam" id="PF02882">
    <property type="entry name" value="THF_DHG_CYH_C"/>
    <property type="match status" value="1"/>
</dbReference>
<dbReference type="GO" id="GO:0004477">
    <property type="term" value="F:methenyltetrahydrofolate cyclohydrolase activity"/>
    <property type="evidence" value="ECO:0007669"/>
    <property type="project" value="TreeGrafter"/>
</dbReference>